<evidence type="ECO:0000313" key="4">
    <source>
        <dbReference type="Proteomes" id="UP000198397"/>
    </source>
</evidence>
<sequence>MSTWKRDFASGLIVLAPLLVLLLVIRWIYIYIASIPLIEALQPAIIPEALLPVSRVIIAVAVLTTLVLAVGYLMRTTFGRVAESAIDDTINRIPALRVVYNASKLAVETALSGTDELQSPVYLETWAGIRMTAFKTGKKTRDGKIVLFMPTAPNITTGFVIEVEPERIEETGETVEEGMTRILSAGFADSAHQIPVEEERRPDAGGSGSADRSRSTAGSGMNSQRTVDIGGPGRPTGESAGEPGTDGSGGSGGDGGRSGVDSP</sequence>
<keyword evidence="4" id="KW-1185">Reference proteome</keyword>
<evidence type="ECO:0000313" key="3">
    <source>
        <dbReference type="EMBL" id="SNR43755.1"/>
    </source>
</evidence>
<feature type="transmembrane region" description="Helical" evidence="2">
    <location>
        <begin position="52"/>
        <end position="74"/>
    </location>
</feature>
<evidence type="ECO:0000256" key="1">
    <source>
        <dbReference type="SAM" id="MobiDB-lite"/>
    </source>
</evidence>
<dbReference type="OrthoDB" id="156682at2157"/>
<dbReference type="RefSeq" id="WP_089384534.1">
    <property type="nucleotide sequence ID" value="NZ_FZNQ01000006.1"/>
</dbReference>
<dbReference type="Proteomes" id="UP000198397">
    <property type="component" value="Unassembled WGS sequence"/>
</dbReference>
<reference evidence="3 4" key="1">
    <citation type="submission" date="2017-06" db="EMBL/GenBank/DDBJ databases">
        <authorList>
            <person name="Kim H.J."/>
            <person name="Triplett B.A."/>
        </authorList>
    </citation>
    <scope>NUCLEOTIDE SEQUENCE [LARGE SCALE GENOMIC DNA]</scope>
    <source>
        <strain evidence="3 4">DSM 8800</strain>
    </source>
</reference>
<name>A0A238WAZ4_HALVU</name>
<keyword evidence="2" id="KW-0472">Membrane</keyword>
<feature type="compositionally biased region" description="Gly residues" evidence="1">
    <location>
        <begin position="244"/>
        <end position="263"/>
    </location>
</feature>
<dbReference type="Pfam" id="PF04367">
    <property type="entry name" value="DUF502"/>
    <property type="match status" value="1"/>
</dbReference>
<gene>
    <name evidence="3" type="ORF">SAMN06264855_106127</name>
</gene>
<dbReference type="PANTHER" id="PTHR31876:SF26">
    <property type="entry name" value="PROTEIN LIKE COV 2"/>
    <property type="match status" value="1"/>
</dbReference>
<keyword evidence="2" id="KW-0812">Transmembrane</keyword>
<feature type="transmembrane region" description="Helical" evidence="2">
    <location>
        <begin position="12"/>
        <end position="32"/>
    </location>
</feature>
<dbReference type="PANTHER" id="PTHR31876">
    <property type="entry name" value="COV-LIKE PROTEIN 1"/>
    <property type="match status" value="1"/>
</dbReference>
<proteinExistence type="predicted"/>
<keyword evidence="2" id="KW-1133">Transmembrane helix</keyword>
<accession>A0A238WAZ4</accession>
<organism evidence="3 4">
    <name type="scientific">Halorubrum vacuolatum</name>
    <name type="common">Natronobacterium vacuolatum</name>
    <dbReference type="NCBI Taxonomy" id="63740"/>
    <lineage>
        <taxon>Archaea</taxon>
        <taxon>Methanobacteriati</taxon>
        <taxon>Methanobacteriota</taxon>
        <taxon>Stenosarchaea group</taxon>
        <taxon>Halobacteria</taxon>
        <taxon>Halobacteriales</taxon>
        <taxon>Haloferacaceae</taxon>
        <taxon>Halorubrum</taxon>
    </lineage>
</organism>
<evidence type="ECO:0000256" key="2">
    <source>
        <dbReference type="SAM" id="Phobius"/>
    </source>
</evidence>
<feature type="region of interest" description="Disordered" evidence="1">
    <location>
        <begin position="187"/>
        <end position="263"/>
    </location>
</feature>
<protein>
    <submittedName>
        <fullName evidence="3">Uncharacterized membrane protein</fullName>
    </submittedName>
</protein>
<dbReference type="InterPro" id="IPR007462">
    <property type="entry name" value="COV1-like"/>
</dbReference>
<dbReference type="AlphaFoldDB" id="A0A238WAZ4"/>
<dbReference type="EMBL" id="FZNQ01000006">
    <property type="protein sequence ID" value="SNR43755.1"/>
    <property type="molecule type" value="Genomic_DNA"/>
</dbReference>